<feature type="transmembrane region" description="Helical" evidence="7">
    <location>
        <begin position="136"/>
        <end position="155"/>
    </location>
</feature>
<reference evidence="8 9" key="1">
    <citation type="submission" date="2018-07" db="EMBL/GenBank/DDBJ databases">
        <title>Genomic Encyclopedia of Type Strains, Phase III (KMG-III): the genomes of soil and plant-associated and newly described type strains.</title>
        <authorList>
            <person name="Whitman W."/>
        </authorList>
    </citation>
    <scope>NUCLEOTIDE SEQUENCE [LARGE SCALE GENOMIC DNA]</scope>
    <source>
        <strain evidence="8 9">CECT 8333</strain>
    </source>
</reference>
<keyword evidence="6 7" id="KW-0472">Membrane</keyword>
<dbReference type="PANTHER" id="PTHR43663:SF1">
    <property type="entry name" value="CHROMATE TRANSPORTER"/>
    <property type="match status" value="1"/>
</dbReference>
<dbReference type="RefSeq" id="WP_114496207.1">
    <property type="nucleotide sequence ID" value="NZ_QPJW01000002.1"/>
</dbReference>
<keyword evidence="4 7" id="KW-0812">Transmembrane</keyword>
<protein>
    <submittedName>
        <fullName evidence="8">Chromate transporter</fullName>
    </submittedName>
</protein>
<evidence type="ECO:0000313" key="9">
    <source>
        <dbReference type="Proteomes" id="UP000253090"/>
    </source>
</evidence>
<gene>
    <name evidence="8" type="ORF">DFP94_102408</name>
</gene>
<dbReference type="PANTHER" id="PTHR43663">
    <property type="entry name" value="CHROMATE TRANSPORT PROTEIN-RELATED"/>
    <property type="match status" value="1"/>
</dbReference>
<organism evidence="8 9">
    <name type="scientific">Fontibacillus phaseoli</name>
    <dbReference type="NCBI Taxonomy" id="1416533"/>
    <lineage>
        <taxon>Bacteria</taxon>
        <taxon>Bacillati</taxon>
        <taxon>Bacillota</taxon>
        <taxon>Bacilli</taxon>
        <taxon>Bacillales</taxon>
        <taxon>Paenibacillaceae</taxon>
        <taxon>Fontibacillus</taxon>
    </lineage>
</organism>
<evidence type="ECO:0000256" key="1">
    <source>
        <dbReference type="ARBA" id="ARBA00004651"/>
    </source>
</evidence>
<dbReference type="GO" id="GO:0015109">
    <property type="term" value="F:chromate transmembrane transporter activity"/>
    <property type="evidence" value="ECO:0007669"/>
    <property type="project" value="InterPro"/>
</dbReference>
<keyword evidence="9" id="KW-1185">Reference proteome</keyword>
<evidence type="ECO:0000256" key="5">
    <source>
        <dbReference type="ARBA" id="ARBA00022989"/>
    </source>
</evidence>
<name>A0A369BJA5_9BACL</name>
<comment type="caution">
    <text evidence="8">The sequence shown here is derived from an EMBL/GenBank/DDBJ whole genome shotgun (WGS) entry which is preliminary data.</text>
</comment>
<keyword evidence="5 7" id="KW-1133">Transmembrane helix</keyword>
<evidence type="ECO:0000256" key="2">
    <source>
        <dbReference type="ARBA" id="ARBA00005262"/>
    </source>
</evidence>
<feature type="transmembrane region" description="Helical" evidence="7">
    <location>
        <begin position="109"/>
        <end position="130"/>
    </location>
</feature>
<feature type="transmembrane region" description="Helical" evidence="7">
    <location>
        <begin position="72"/>
        <end position="97"/>
    </location>
</feature>
<keyword evidence="3" id="KW-1003">Cell membrane</keyword>
<evidence type="ECO:0000256" key="4">
    <source>
        <dbReference type="ARBA" id="ARBA00022692"/>
    </source>
</evidence>
<dbReference type="Pfam" id="PF02417">
    <property type="entry name" value="Chromate_transp"/>
    <property type="match status" value="1"/>
</dbReference>
<feature type="transmembrane region" description="Helical" evidence="7">
    <location>
        <begin position="6"/>
        <end position="24"/>
    </location>
</feature>
<dbReference type="GO" id="GO:0005886">
    <property type="term" value="C:plasma membrane"/>
    <property type="evidence" value="ECO:0007669"/>
    <property type="project" value="UniProtKB-SubCell"/>
</dbReference>
<evidence type="ECO:0000256" key="6">
    <source>
        <dbReference type="ARBA" id="ARBA00023136"/>
    </source>
</evidence>
<comment type="subcellular location">
    <subcellularLocation>
        <location evidence="1">Cell membrane</location>
        <topology evidence="1">Multi-pass membrane protein</topology>
    </subcellularLocation>
</comment>
<proteinExistence type="inferred from homology"/>
<sequence length="177" mass="18800">MLWQLFLVFIKVGLISFGGGYAVMTLIQREVAGKGWVDPGEFQEIVSLAGMAPGSIATNTATLIGYSQSGFLGAVAATVGMILPSLIIVIILTAFFIRLQNNDWVKSSFYGLRPVVTGLIIYAAIHFGLSGRSESLLSWSMAGTLLICVGCLALVTQYKVHPFGVILLAAVAGIVIF</sequence>
<feature type="transmembrane region" description="Helical" evidence="7">
    <location>
        <begin position="160"/>
        <end position="176"/>
    </location>
</feature>
<dbReference type="InterPro" id="IPR003370">
    <property type="entry name" value="Chromate_transpt"/>
</dbReference>
<evidence type="ECO:0000256" key="3">
    <source>
        <dbReference type="ARBA" id="ARBA00022475"/>
    </source>
</evidence>
<dbReference type="OrthoDB" id="9027281at2"/>
<dbReference type="Proteomes" id="UP000253090">
    <property type="component" value="Unassembled WGS sequence"/>
</dbReference>
<accession>A0A369BJA5</accession>
<dbReference type="InterPro" id="IPR052518">
    <property type="entry name" value="CHR_Transporter"/>
</dbReference>
<comment type="similarity">
    <text evidence="2">Belongs to the chromate ion transporter (CHR) (TC 2.A.51) family.</text>
</comment>
<evidence type="ECO:0000256" key="7">
    <source>
        <dbReference type="SAM" id="Phobius"/>
    </source>
</evidence>
<dbReference type="EMBL" id="QPJW01000002">
    <property type="protein sequence ID" value="RCX21653.1"/>
    <property type="molecule type" value="Genomic_DNA"/>
</dbReference>
<evidence type="ECO:0000313" key="8">
    <source>
        <dbReference type="EMBL" id="RCX21653.1"/>
    </source>
</evidence>
<dbReference type="AlphaFoldDB" id="A0A369BJA5"/>